<keyword evidence="4" id="KW-1185">Reference proteome</keyword>
<evidence type="ECO:0000313" key="3">
    <source>
        <dbReference type="EMBL" id="NIZ46694.1"/>
    </source>
</evidence>
<evidence type="ECO:0000256" key="1">
    <source>
        <dbReference type="SAM" id="Coils"/>
    </source>
</evidence>
<evidence type="ECO:0000313" key="4">
    <source>
        <dbReference type="Proteomes" id="UP000752013"/>
    </source>
</evidence>
<feature type="coiled-coil region" evidence="1">
    <location>
        <begin position="7"/>
        <end position="48"/>
    </location>
</feature>
<dbReference type="EMBL" id="JAATLK010000001">
    <property type="protein sequence ID" value="NIZ46694.1"/>
    <property type="molecule type" value="Genomic_DNA"/>
</dbReference>
<organism evidence="3 4">
    <name type="scientific">Entomospira nematocerorum</name>
    <dbReference type="NCBI Taxonomy" id="2719987"/>
    <lineage>
        <taxon>Bacteria</taxon>
        <taxon>Pseudomonadati</taxon>
        <taxon>Spirochaetota</taxon>
        <taxon>Spirochaetia</taxon>
        <taxon>Spirochaetales</taxon>
        <taxon>Spirochaetaceae</taxon>
        <taxon>Entomospira</taxon>
    </lineage>
</organism>
<feature type="region of interest" description="Disordered" evidence="2">
    <location>
        <begin position="85"/>
        <end position="116"/>
    </location>
</feature>
<evidence type="ECO:0008006" key="5">
    <source>
        <dbReference type="Google" id="ProtNLM"/>
    </source>
</evidence>
<dbReference type="Proteomes" id="UP000752013">
    <property type="component" value="Unassembled WGS sequence"/>
</dbReference>
<proteinExistence type="predicted"/>
<dbReference type="AlphaFoldDB" id="A0A968GBF4"/>
<protein>
    <recommendedName>
        <fullName evidence="5">Cell division protein ZapB</fullName>
    </recommendedName>
</protein>
<gene>
    <name evidence="3" type="ORF">HCT46_01970</name>
</gene>
<dbReference type="RefSeq" id="WP_167703147.1">
    <property type="nucleotide sequence ID" value="NZ_CP118168.1"/>
</dbReference>
<name>A0A968GBF4_9SPIO</name>
<dbReference type="Gene3D" id="1.20.5.340">
    <property type="match status" value="1"/>
</dbReference>
<accession>A0A968GBF4</accession>
<sequence>MVTLEQVEQLEAKVRQVVSIVEELRVENARLKLEKKQLDADFNVLRERYEIATSKAGALEGAQQMVEKGILEAIDMLDEASKNYNEVSSVDSDSEIEPYIAPQEAEEDISSSDNIH</sequence>
<reference evidence="3" key="1">
    <citation type="submission" date="2020-03" db="EMBL/GenBank/DDBJ databases">
        <title>Spirochaetal bacteria isolated from arthropods constitute a novel genus Entomospira genus novum within the order Spirochaetales.</title>
        <authorList>
            <person name="Grana-Miraglia L."/>
            <person name="Sikutova S."/>
            <person name="Fingerle V."/>
            <person name="Sing A."/>
            <person name="Castillo-Ramirez S."/>
            <person name="Margos G."/>
            <person name="Rudolf I."/>
        </authorList>
    </citation>
    <scope>NUCLEOTIDE SEQUENCE</scope>
    <source>
        <strain evidence="3">BR208</strain>
    </source>
</reference>
<keyword evidence="1" id="KW-0175">Coiled coil</keyword>
<evidence type="ECO:0000256" key="2">
    <source>
        <dbReference type="SAM" id="MobiDB-lite"/>
    </source>
</evidence>
<comment type="caution">
    <text evidence="3">The sequence shown here is derived from an EMBL/GenBank/DDBJ whole genome shotgun (WGS) entry which is preliminary data.</text>
</comment>